<dbReference type="AlphaFoldDB" id="A0A3M8DYD5"/>
<dbReference type="OrthoDB" id="2468013at2"/>
<name>A0A3M8DYD5_9BACL</name>
<keyword evidence="2" id="KW-1185">Reference proteome</keyword>
<accession>A0A3M8DYD5</accession>
<sequence length="108" mass="12225">MADEVQISLAQTKKAIVTNLYHLIKSVPDDTNRTSVVSLLTYLNGLLRIKIVTPPTAEIMTLIKAQKPILYSAARRALFPSSHLYMLFQIDMDPKLAVERLSHYVEEL</sequence>
<evidence type="ECO:0000313" key="2">
    <source>
        <dbReference type="Proteomes" id="UP000271031"/>
    </source>
</evidence>
<proteinExistence type="predicted"/>
<organism evidence="1 2">
    <name type="scientific">Brevibacillus fluminis</name>
    <dbReference type="NCBI Taxonomy" id="511487"/>
    <lineage>
        <taxon>Bacteria</taxon>
        <taxon>Bacillati</taxon>
        <taxon>Bacillota</taxon>
        <taxon>Bacilli</taxon>
        <taxon>Bacillales</taxon>
        <taxon>Paenibacillaceae</taxon>
        <taxon>Brevibacillus</taxon>
    </lineage>
</organism>
<dbReference type="Proteomes" id="UP000271031">
    <property type="component" value="Unassembled WGS sequence"/>
</dbReference>
<comment type="caution">
    <text evidence="1">The sequence shown here is derived from an EMBL/GenBank/DDBJ whole genome shotgun (WGS) entry which is preliminary data.</text>
</comment>
<protein>
    <submittedName>
        <fullName evidence="1">Uncharacterized protein</fullName>
    </submittedName>
</protein>
<dbReference type="EMBL" id="RHHQ01000003">
    <property type="protein sequence ID" value="RNB92539.1"/>
    <property type="molecule type" value="Genomic_DNA"/>
</dbReference>
<evidence type="ECO:0000313" key="1">
    <source>
        <dbReference type="EMBL" id="RNB92539.1"/>
    </source>
</evidence>
<dbReference type="RefSeq" id="WP_122916244.1">
    <property type="nucleotide sequence ID" value="NZ_RHHQ01000003.1"/>
</dbReference>
<reference evidence="1 2" key="1">
    <citation type="submission" date="2018-10" db="EMBL/GenBank/DDBJ databases">
        <title>Phylogenomics of Brevibacillus.</title>
        <authorList>
            <person name="Dunlap C."/>
        </authorList>
    </citation>
    <scope>NUCLEOTIDE SEQUENCE [LARGE SCALE GENOMIC DNA]</scope>
    <source>
        <strain evidence="1 2">JCM 15716</strain>
    </source>
</reference>
<gene>
    <name evidence="1" type="ORF">EDM56_00685</name>
</gene>